<evidence type="ECO:0000256" key="2">
    <source>
        <dbReference type="ARBA" id="ARBA00022741"/>
    </source>
</evidence>
<proteinExistence type="inferred from homology"/>
<dbReference type="AlphaFoldDB" id="A0AAD5SJ79"/>
<evidence type="ECO:0000313" key="11">
    <source>
        <dbReference type="Proteomes" id="UP001212841"/>
    </source>
</evidence>
<dbReference type="PROSITE" id="PS00039">
    <property type="entry name" value="DEAD_ATP_HELICASE"/>
    <property type="match status" value="1"/>
</dbReference>
<dbReference type="InterPro" id="IPR001650">
    <property type="entry name" value="Helicase_C-like"/>
</dbReference>
<evidence type="ECO:0000256" key="4">
    <source>
        <dbReference type="ARBA" id="ARBA00022806"/>
    </source>
</evidence>
<name>A0AAD5SJ79_9FUNG</name>
<organism evidence="10 11">
    <name type="scientific">Rhizophlyctis rosea</name>
    <dbReference type="NCBI Taxonomy" id="64517"/>
    <lineage>
        <taxon>Eukaryota</taxon>
        <taxon>Fungi</taxon>
        <taxon>Fungi incertae sedis</taxon>
        <taxon>Chytridiomycota</taxon>
        <taxon>Chytridiomycota incertae sedis</taxon>
        <taxon>Chytridiomycetes</taxon>
        <taxon>Rhizophlyctidales</taxon>
        <taxon>Rhizophlyctidaceae</taxon>
        <taxon>Rhizophlyctis</taxon>
    </lineage>
</organism>
<evidence type="ECO:0000259" key="8">
    <source>
        <dbReference type="PROSITE" id="PS51192"/>
    </source>
</evidence>
<comment type="caution">
    <text evidence="10">The sequence shown here is derived from an EMBL/GenBank/DDBJ whole genome shotgun (WGS) entry which is preliminary data.</text>
</comment>
<dbReference type="SMART" id="SM00487">
    <property type="entry name" value="DEXDc"/>
    <property type="match status" value="1"/>
</dbReference>
<keyword evidence="11" id="KW-1185">Reference proteome</keyword>
<feature type="domain" description="Helicase C-terminal" evidence="9">
    <location>
        <begin position="420"/>
        <end position="582"/>
    </location>
</feature>
<gene>
    <name evidence="10" type="primary">DED1_2</name>
    <name evidence="10" type="ORF">HK097_001055</name>
</gene>
<keyword evidence="4 6" id="KW-0347">Helicase</keyword>
<evidence type="ECO:0000259" key="9">
    <source>
        <dbReference type="PROSITE" id="PS51194"/>
    </source>
</evidence>
<comment type="similarity">
    <text evidence="6">Belongs to the DEAD box helicase family.</text>
</comment>
<feature type="region of interest" description="Disordered" evidence="7">
    <location>
        <begin position="27"/>
        <end position="84"/>
    </location>
</feature>
<dbReference type="CDD" id="cd18787">
    <property type="entry name" value="SF2_C_DEAD"/>
    <property type="match status" value="1"/>
</dbReference>
<dbReference type="GO" id="GO:0005524">
    <property type="term" value="F:ATP binding"/>
    <property type="evidence" value="ECO:0007669"/>
    <property type="project" value="UniProtKB-KW"/>
</dbReference>
<protein>
    <recommendedName>
        <fullName evidence="1">RNA helicase</fullName>
        <ecNumber evidence="1">3.6.4.13</ecNumber>
    </recommendedName>
</protein>
<dbReference type="SUPFAM" id="SSF52540">
    <property type="entry name" value="P-loop containing nucleoside triphosphate hydrolases"/>
    <property type="match status" value="1"/>
</dbReference>
<dbReference type="PROSITE" id="PS51194">
    <property type="entry name" value="HELICASE_CTER"/>
    <property type="match status" value="1"/>
</dbReference>
<accession>A0AAD5SJ79</accession>
<dbReference type="Gene3D" id="3.40.50.300">
    <property type="entry name" value="P-loop containing nucleotide triphosphate hydrolases"/>
    <property type="match status" value="2"/>
</dbReference>
<feature type="domain" description="Helicase ATP-binding" evidence="8">
    <location>
        <begin position="187"/>
        <end position="393"/>
    </location>
</feature>
<dbReference type="Pfam" id="PF00271">
    <property type="entry name" value="Helicase_C"/>
    <property type="match status" value="1"/>
</dbReference>
<evidence type="ECO:0000313" key="10">
    <source>
        <dbReference type="EMBL" id="KAJ3054712.1"/>
    </source>
</evidence>
<keyword evidence="2 6" id="KW-0547">Nucleotide-binding</keyword>
<keyword evidence="5 6" id="KW-0067">ATP-binding</keyword>
<dbReference type="Proteomes" id="UP001212841">
    <property type="component" value="Unassembled WGS sequence"/>
</dbReference>
<evidence type="ECO:0000256" key="3">
    <source>
        <dbReference type="ARBA" id="ARBA00022801"/>
    </source>
</evidence>
<evidence type="ECO:0000256" key="5">
    <source>
        <dbReference type="ARBA" id="ARBA00022840"/>
    </source>
</evidence>
<dbReference type="Pfam" id="PF00270">
    <property type="entry name" value="DEAD"/>
    <property type="match status" value="1"/>
</dbReference>
<evidence type="ECO:0000256" key="1">
    <source>
        <dbReference type="ARBA" id="ARBA00012552"/>
    </source>
</evidence>
<dbReference type="InterPro" id="IPR027417">
    <property type="entry name" value="P-loop_NTPase"/>
</dbReference>
<dbReference type="InterPro" id="IPR000629">
    <property type="entry name" value="RNA-helicase_DEAD-box_CS"/>
</dbReference>
<evidence type="ECO:0000256" key="6">
    <source>
        <dbReference type="RuleBase" id="RU000492"/>
    </source>
</evidence>
<dbReference type="InterPro" id="IPR014001">
    <property type="entry name" value="Helicase_ATP-bd"/>
</dbReference>
<dbReference type="PROSITE" id="PS51192">
    <property type="entry name" value="HELICASE_ATP_BIND_1"/>
    <property type="match status" value="1"/>
</dbReference>
<dbReference type="GO" id="GO:0003676">
    <property type="term" value="F:nucleic acid binding"/>
    <property type="evidence" value="ECO:0007669"/>
    <property type="project" value="InterPro"/>
</dbReference>
<reference evidence="10" key="1">
    <citation type="submission" date="2020-05" db="EMBL/GenBank/DDBJ databases">
        <title>Phylogenomic resolution of chytrid fungi.</title>
        <authorList>
            <person name="Stajich J.E."/>
            <person name="Amses K."/>
            <person name="Simmons R."/>
            <person name="Seto K."/>
            <person name="Myers J."/>
            <person name="Bonds A."/>
            <person name="Quandt C.A."/>
            <person name="Barry K."/>
            <person name="Liu P."/>
            <person name="Grigoriev I."/>
            <person name="Longcore J.E."/>
            <person name="James T.Y."/>
        </authorList>
    </citation>
    <scope>NUCLEOTIDE SEQUENCE</scope>
    <source>
        <strain evidence="10">JEL0318</strain>
    </source>
</reference>
<dbReference type="InterPro" id="IPR011545">
    <property type="entry name" value="DEAD/DEAH_box_helicase_dom"/>
</dbReference>
<dbReference type="PANTHER" id="PTHR47958">
    <property type="entry name" value="ATP-DEPENDENT RNA HELICASE DBP3"/>
    <property type="match status" value="1"/>
</dbReference>
<dbReference type="GO" id="GO:0003724">
    <property type="term" value="F:RNA helicase activity"/>
    <property type="evidence" value="ECO:0007669"/>
    <property type="project" value="UniProtKB-EC"/>
</dbReference>
<dbReference type="GO" id="GO:0016787">
    <property type="term" value="F:hydrolase activity"/>
    <property type="evidence" value="ECO:0007669"/>
    <property type="project" value="UniProtKB-KW"/>
</dbReference>
<dbReference type="EMBL" id="JADGJD010000120">
    <property type="protein sequence ID" value="KAJ3054712.1"/>
    <property type="molecule type" value="Genomic_DNA"/>
</dbReference>
<feature type="compositionally biased region" description="Basic and acidic residues" evidence="7">
    <location>
        <begin position="62"/>
        <end position="77"/>
    </location>
</feature>
<dbReference type="EC" id="3.6.4.13" evidence="1"/>
<sequence length="625" mass="70506">MTAEWEATDFESCDAWDVREPLAKSVDKLSISSRRIPVPVKSAKPSQTDGPSPAVPLKKSSHSQDRTKTPKAERNEWDEPIQGAAPAGDWKMEVFEWSRKSEKRRQALDPDFQIEDKDPKKEKATFANSHNSGIRFDEMGKVPVTTQGANIPPPWETFETESLFWLIRENLKLCKFKQPTPVQKYAIPIITQRRDLMASAQTGSGKAAAFVIPIVGRRSIQRRTIDEDMLVTVHPLVLILEPTRELAIQIFDEVKKVGWFLDIRPRARPKPRLYLLQFGYRSWVRTRIVYGGVPIDQQIKHIKTKGVDLLIATPGRLQDLIDREFISLSKVRTLILDEADRMLDMGFEPHIRRLVETDMLTSAEGRQTLMFSATFPPNIERLAQTFQRDAVRLSVGRVGSVSSTIKQKLLYVERGDKDIAIVNLLKDLPPSSKNRTLIFVDTKNGADSLFELINTRLPRVQVAVIHGGKDQWAREAALDNFKAGKIGCLIATAVAARGLDIYDVAHVINYDIPKDDDEYVHRIGRTGRAGKEGSATSLFELQRDMWTIIRLIRRGAVTWDIVRRDLPSAVASDIKEQMERPDEGYGGSVRPYGDRGQAQGYGRGGGFRRESRNQGADGGVYQPPF</sequence>
<evidence type="ECO:0000256" key="7">
    <source>
        <dbReference type="SAM" id="MobiDB-lite"/>
    </source>
</evidence>
<feature type="region of interest" description="Disordered" evidence="7">
    <location>
        <begin position="577"/>
        <end position="625"/>
    </location>
</feature>
<keyword evidence="3 6" id="KW-0378">Hydrolase</keyword>
<dbReference type="SMART" id="SM00490">
    <property type="entry name" value="HELICc"/>
    <property type="match status" value="1"/>
</dbReference>